<keyword evidence="2" id="KW-0808">Transferase</keyword>
<feature type="domain" description="GST N-terminal" evidence="1">
    <location>
        <begin position="2"/>
        <end position="82"/>
    </location>
</feature>
<dbReference type="GO" id="GO:0006749">
    <property type="term" value="P:glutathione metabolic process"/>
    <property type="evidence" value="ECO:0007669"/>
    <property type="project" value="TreeGrafter"/>
</dbReference>
<dbReference type="PROSITE" id="PS50404">
    <property type="entry name" value="GST_NTER"/>
    <property type="match status" value="1"/>
</dbReference>
<dbReference type="GO" id="GO:0006559">
    <property type="term" value="P:L-phenylalanine catabolic process"/>
    <property type="evidence" value="ECO:0007669"/>
    <property type="project" value="TreeGrafter"/>
</dbReference>
<dbReference type="InterPro" id="IPR004045">
    <property type="entry name" value="Glutathione_S-Trfase_N"/>
</dbReference>
<dbReference type="PANTHER" id="PTHR42673">
    <property type="entry name" value="MALEYLACETOACETATE ISOMERASE"/>
    <property type="match status" value="1"/>
</dbReference>
<accession>A0A3B0T2K7</accession>
<dbReference type="SFLD" id="SFLDS00019">
    <property type="entry name" value="Glutathione_Transferase_(cytos"/>
    <property type="match status" value="1"/>
</dbReference>
<dbReference type="InterPro" id="IPR036282">
    <property type="entry name" value="Glutathione-S-Trfase_C_sf"/>
</dbReference>
<evidence type="ECO:0000313" key="2">
    <source>
        <dbReference type="EMBL" id="VAW10273.1"/>
    </source>
</evidence>
<dbReference type="EC" id="2.5.1.18" evidence="2"/>
<organism evidence="2">
    <name type="scientific">hydrothermal vent metagenome</name>
    <dbReference type="NCBI Taxonomy" id="652676"/>
    <lineage>
        <taxon>unclassified sequences</taxon>
        <taxon>metagenomes</taxon>
        <taxon>ecological metagenomes</taxon>
    </lineage>
</organism>
<dbReference type="InterPro" id="IPR040079">
    <property type="entry name" value="Glutathione_S-Trfase"/>
</dbReference>
<dbReference type="Pfam" id="PF13409">
    <property type="entry name" value="GST_N_2"/>
    <property type="match status" value="1"/>
</dbReference>
<dbReference type="CDD" id="cd03194">
    <property type="entry name" value="GST_C_3"/>
    <property type="match status" value="1"/>
</dbReference>
<name>A0A3B0T2K7_9ZZZZ</name>
<dbReference type="InterPro" id="IPR036249">
    <property type="entry name" value="Thioredoxin-like_sf"/>
</dbReference>
<dbReference type="EMBL" id="UOEM01000009">
    <property type="protein sequence ID" value="VAW10273.1"/>
    <property type="molecule type" value="Genomic_DNA"/>
</dbReference>
<dbReference type="SUPFAM" id="SSF47616">
    <property type="entry name" value="GST C-terminal domain-like"/>
    <property type="match status" value="1"/>
</dbReference>
<dbReference type="SUPFAM" id="SSF52833">
    <property type="entry name" value="Thioredoxin-like"/>
    <property type="match status" value="1"/>
</dbReference>
<dbReference type="CDD" id="cd03043">
    <property type="entry name" value="GST_N_1"/>
    <property type="match status" value="1"/>
</dbReference>
<protein>
    <submittedName>
        <fullName evidence="2">Glutathione S-transferase</fullName>
        <ecNumber evidence="2">2.5.1.18</ecNumber>
    </submittedName>
</protein>
<dbReference type="Gene3D" id="3.40.30.10">
    <property type="entry name" value="Glutaredoxin"/>
    <property type="match status" value="1"/>
</dbReference>
<reference evidence="2" key="1">
    <citation type="submission" date="2018-06" db="EMBL/GenBank/DDBJ databases">
        <authorList>
            <person name="Zhirakovskaya E."/>
        </authorList>
    </citation>
    <scope>NUCLEOTIDE SEQUENCE</scope>
</reference>
<evidence type="ECO:0000259" key="1">
    <source>
        <dbReference type="PROSITE" id="PS50404"/>
    </source>
</evidence>
<dbReference type="AlphaFoldDB" id="A0A3B0T2K7"/>
<gene>
    <name evidence="2" type="ORF">MNBD_ALPHA09-1059</name>
</gene>
<dbReference type="GO" id="GO:0004364">
    <property type="term" value="F:glutathione transferase activity"/>
    <property type="evidence" value="ECO:0007669"/>
    <property type="project" value="UniProtKB-EC"/>
</dbReference>
<dbReference type="PANTHER" id="PTHR42673:SF4">
    <property type="entry name" value="MALEYLACETOACETATE ISOMERASE"/>
    <property type="match status" value="1"/>
</dbReference>
<sequence>MYTIVIGNKNYSSWSLRGWLAVKAAGAPYEEVLIPLETEEWDKRIGDFSPSRCVPVLIDGDVTVWDSLAIIESLAERHPEAGFWPQEAVARAHARSAAAEMHSGFTALRGACPMNFRRAVEVLPLADAVKADVARISTIWGEARATHGQSGPYLYGEWSAADMMFAPVVSRFRTYGIDAGPVVAAYVAAVEAHPHYVEWRDEGLKETWVVPSDEID</sequence>
<dbReference type="GO" id="GO:0016034">
    <property type="term" value="F:maleylacetoacetate isomerase activity"/>
    <property type="evidence" value="ECO:0007669"/>
    <property type="project" value="TreeGrafter"/>
</dbReference>
<proteinExistence type="predicted"/>
<dbReference type="Gene3D" id="1.20.1050.10">
    <property type="match status" value="1"/>
</dbReference>